<evidence type="ECO:0000259" key="2">
    <source>
        <dbReference type="Pfam" id="PF13763"/>
    </source>
</evidence>
<dbReference type="Pfam" id="PF13763">
    <property type="entry name" value="DUF4167"/>
    <property type="match status" value="1"/>
</dbReference>
<feature type="region of interest" description="Disordered" evidence="1">
    <location>
        <begin position="1"/>
        <end position="41"/>
    </location>
</feature>
<organism evidence="3 4">
    <name type="scientific">Micavibrio aeruginosavorus</name>
    <dbReference type="NCBI Taxonomy" id="349221"/>
    <lineage>
        <taxon>Bacteria</taxon>
        <taxon>Pseudomonadati</taxon>
        <taxon>Bdellovibrionota</taxon>
        <taxon>Bdellovibrionia</taxon>
        <taxon>Bdellovibrionales</taxon>
        <taxon>Pseudobdellovibrionaceae</taxon>
        <taxon>Micavibrio</taxon>
    </lineage>
</organism>
<feature type="domain" description="DUF4167" evidence="2">
    <location>
        <begin position="14"/>
        <end position="89"/>
    </location>
</feature>
<protein>
    <submittedName>
        <fullName evidence="3">DUF4167 domain-containing protein</fullName>
    </submittedName>
</protein>
<dbReference type="InterPro" id="IPR025430">
    <property type="entry name" value="DUF4167"/>
</dbReference>
<feature type="compositionally biased region" description="Basic residues" evidence="1">
    <location>
        <begin position="1"/>
        <end position="12"/>
    </location>
</feature>
<reference evidence="3 4" key="1">
    <citation type="submission" date="2017-08" db="EMBL/GenBank/DDBJ databases">
        <title>Infants hospitalized years apart are colonized by the same room-sourced microbial strains.</title>
        <authorList>
            <person name="Brooks B."/>
            <person name="Olm M.R."/>
            <person name="Firek B.A."/>
            <person name="Baker R."/>
            <person name="Thomas B.C."/>
            <person name="Morowitz M.J."/>
            <person name="Banfield J.F."/>
        </authorList>
    </citation>
    <scope>NUCLEOTIDE SEQUENCE [LARGE SCALE GENOMIC DNA]</scope>
    <source>
        <strain evidence="3">S2_006_000_R2_64</strain>
    </source>
</reference>
<gene>
    <name evidence="3" type="ORF">DI586_10790</name>
</gene>
<feature type="compositionally biased region" description="Low complexity" evidence="1">
    <location>
        <begin position="13"/>
        <end position="29"/>
    </location>
</feature>
<comment type="caution">
    <text evidence="3">The sequence shown here is derived from an EMBL/GenBank/DDBJ whole genome shotgun (WGS) entry which is preliminary data.</text>
</comment>
<sequence length="150" mass="16747">MRHNPQARRMRGGRNNNNHNHGQNGQRRGFQNKNRVFDSNGPDVRIRGTAFQIVEKYATLAKDAHATGDWVLAESYLQHAEHYQRMIGEWGIDEAQEQNNMNDEDVSGFDRFAVVPGAGPQPPVTSVKPQEDLGLPSSILGAPRTEMAEA</sequence>
<dbReference type="EMBL" id="QFOT01000171">
    <property type="protein sequence ID" value="PZP53646.1"/>
    <property type="molecule type" value="Genomic_DNA"/>
</dbReference>
<evidence type="ECO:0000313" key="4">
    <source>
        <dbReference type="Proteomes" id="UP000249739"/>
    </source>
</evidence>
<dbReference type="AlphaFoldDB" id="A0A2W5H6P0"/>
<accession>A0A2W5H6P0</accession>
<evidence type="ECO:0000256" key="1">
    <source>
        <dbReference type="SAM" id="MobiDB-lite"/>
    </source>
</evidence>
<name>A0A2W5H6P0_9BACT</name>
<dbReference type="Proteomes" id="UP000249739">
    <property type="component" value="Unassembled WGS sequence"/>
</dbReference>
<evidence type="ECO:0000313" key="3">
    <source>
        <dbReference type="EMBL" id="PZP53646.1"/>
    </source>
</evidence>
<proteinExistence type="predicted"/>
<feature type="region of interest" description="Disordered" evidence="1">
    <location>
        <begin position="115"/>
        <end position="150"/>
    </location>
</feature>